<keyword evidence="6" id="KW-0067">ATP-binding</keyword>
<feature type="transmembrane region" description="Helical" evidence="9">
    <location>
        <begin position="177"/>
        <end position="198"/>
    </location>
</feature>
<feature type="transmembrane region" description="Helical" evidence="9">
    <location>
        <begin position="342"/>
        <end position="362"/>
    </location>
</feature>
<evidence type="ECO:0000259" key="11">
    <source>
        <dbReference type="PROSITE" id="PS50929"/>
    </source>
</evidence>
<dbReference type="InterPro" id="IPR017871">
    <property type="entry name" value="ABC_transporter-like_CS"/>
</dbReference>
<dbReference type="PROSITE" id="PS50893">
    <property type="entry name" value="ABC_TRANSPORTER_2"/>
    <property type="match status" value="1"/>
</dbReference>
<feature type="transmembrane region" description="Helical" evidence="9">
    <location>
        <begin position="399"/>
        <end position="416"/>
    </location>
</feature>
<feature type="transmembrane region" description="Helical" evidence="9">
    <location>
        <begin position="529"/>
        <end position="552"/>
    </location>
</feature>
<dbReference type="GO" id="GO:0016887">
    <property type="term" value="F:ATP hydrolysis activity"/>
    <property type="evidence" value="ECO:0007669"/>
    <property type="project" value="InterPro"/>
</dbReference>
<dbReference type="GO" id="GO:0005886">
    <property type="term" value="C:plasma membrane"/>
    <property type="evidence" value="ECO:0007669"/>
    <property type="project" value="UniProtKB-SubCell"/>
</dbReference>
<dbReference type="GO" id="GO:0016874">
    <property type="term" value="F:ligase activity"/>
    <property type="evidence" value="ECO:0007669"/>
    <property type="project" value="UniProtKB-KW"/>
</dbReference>
<keyword evidence="4 9" id="KW-0812">Transmembrane</keyword>
<evidence type="ECO:0000256" key="8">
    <source>
        <dbReference type="ARBA" id="ARBA00023136"/>
    </source>
</evidence>
<dbReference type="PROSITE" id="PS00211">
    <property type="entry name" value="ABC_TRANSPORTER_1"/>
    <property type="match status" value="1"/>
</dbReference>
<dbReference type="AlphaFoldDB" id="A0A7W6WA72"/>
<keyword evidence="7 9" id="KW-1133">Transmembrane helix</keyword>
<dbReference type="Pfam" id="PF00005">
    <property type="entry name" value="ABC_tran"/>
    <property type="match status" value="1"/>
</dbReference>
<feature type="transmembrane region" description="Helical" evidence="9">
    <location>
        <begin position="499"/>
        <end position="517"/>
    </location>
</feature>
<feature type="transmembrane region" description="Helical" evidence="9">
    <location>
        <begin position="137"/>
        <end position="157"/>
    </location>
</feature>
<dbReference type="Gene3D" id="3.40.50.300">
    <property type="entry name" value="P-loop containing nucleotide triphosphate hydrolases"/>
    <property type="match status" value="1"/>
</dbReference>
<organism evidence="12 13">
    <name type="scientific">Roseospira visakhapatnamensis</name>
    <dbReference type="NCBI Taxonomy" id="390880"/>
    <lineage>
        <taxon>Bacteria</taxon>
        <taxon>Pseudomonadati</taxon>
        <taxon>Pseudomonadota</taxon>
        <taxon>Alphaproteobacteria</taxon>
        <taxon>Rhodospirillales</taxon>
        <taxon>Rhodospirillaceae</taxon>
        <taxon>Roseospira</taxon>
    </lineage>
</organism>
<dbReference type="EMBL" id="JACIGK010000014">
    <property type="protein sequence ID" value="MBB4266553.1"/>
    <property type="molecule type" value="Genomic_DNA"/>
</dbReference>
<dbReference type="SUPFAM" id="SSF52540">
    <property type="entry name" value="P-loop containing nucleoside triphosphate hydrolases"/>
    <property type="match status" value="1"/>
</dbReference>
<dbReference type="Pfam" id="PF04932">
    <property type="entry name" value="Wzy_C"/>
    <property type="match status" value="1"/>
</dbReference>
<feature type="transmembrane region" description="Helical" evidence="9">
    <location>
        <begin position="589"/>
        <end position="616"/>
    </location>
</feature>
<gene>
    <name evidence="12" type="ORF">GGD89_002185</name>
</gene>
<dbReference type="SMART" id="SM00382">
    <property type="entry name" value="AAA"/>
    <property type="match status" value="1"/>
</dbReference>
<dbReference type="PROSITE" id="PS50929">
    <property type="entry name" value="ABC_TM1F"/>
    <property type="match status" value="1"/>
</dbReference>
<evidence type="ECO:0000256" key="4">
    <source>
        <dbReference type="ARBA" id="ARBA00022692"/>
    </source>
</evidence>
<feature type="transmembrane region" description="Helical" evidence="9">
    <location>
        <begin position="374"/>
        <end position="393"/>
    </location>
</feature>
<sequence>MTAETGPDGAGTQSGRDTTGAAPWPLLLLGLCPVVFAVGPKLFTGAIVVGVLGLAGAGLLTRGRPALAPPLTWPPPATGLILAMLAWSAASPLWSLRPDRSLEHLPATAAVCVMAVIGLTAAARLPARVDRDRPFRVFAGLYVTLVGLFLVQILFDLPLLRALHALGLMGDTPTPTMLNRGLTFLVLSGWPLLAAAVARGYGWAAAPVAVALAVVLALGDSLAAAVALVAGLGAAGLALRVSARALARGLAGLVLLVMFVSPWLLCFGPMVIKPGLGVLPFTAVARLEILALFAAPLASRPILGWGLNTATKVPHTPLDVAFFDIIDPQAMSVHPHNNVVEIWVELGLVGVALVAGLALLAVRWIVRRADPAGRAAGTAALASVMVVGLSAYGVWQEDWLAQVLFTALLFLLWAPGHRSPAAASTAAGAPAPAPPADHPVAVRAGPLLWRFVRRMGRRAWPWMALGVLAMGLVAAASAMTAWLMQPAVDKVLAEGDRTMMWVVGLGLPAAFALKGVANYGQRAAMIRAGLGMVAVARKTLFAHLLTLDAAFYRRHPAGDLTSRLIVDLDTLRTVISSTVTALGRDVATLVGLLVTLLAMDWTLTVVGALVFPLLVLPVIRLGRAVRGHTTGLQETMGRYDAALHQTFEGVRVVKVFGDPAHESARMRGLTRRLFETMSRTEAARARIEFLVEATTGLAVVAVVLFGGYRVIAGESTAGTFFAFVTALILAYRPIKKLGHLNATLQEGVAALVRLFDVLDTPPGLTDRPDAPALPPVRGAIRLENVRLCHDEAAAPALDGVTLDIPAGRTVALVGPSGAGKSTLLNLIARQLDPDAGRVLVDGIDIRTVTRPSLWRQMALVTQDVTLFEGTVRENILYGAPDVDPGETAPVWQARVEAAARAAEAHAFITALPQGYDTPVGEAGGRLSGGQRQRIAIARAMLKDAPILLLDEATAALDRETEQRVQTALDRLGTGRTTVVVAHRLATVRTADLIHVMDQGRVVESGPHETLLATGGLYAALWSSQGEPSSG</sequence>
<dbReference type="SUPFAM" id="SSF90123">
    <property type="entry name" value="ABC transporter transmembrane region"/>
    <property type="match status" value="1"/>
</dbReference>
<evidence type="ECO:0000256" key="7">
    <source>
        <dbReference type="ARBA" id="ARBA00022989"/>
    </source>
</evidence>
<keyword evidence="13" id="KW-1185">Reference proteome</keyword>
<accession>A0A7W6WA72</accession>
<evidence type="ECO:0000313" key="12">
    <source>
        <dbReference type="EMBL" id="MBB4266553.1"/>
    </source>
</evidence>
<keyword evidence="12" id="KW-0436">Ligase</keyword>
<reference evidence="12 13" key="1">
    <citation type="submission" date="2020-08" db="EMBL/GenBank/DDBJ databases">
        <title>Genome sequencing of Purple Non-Sulfur Bacteria from various extreme environments.</title>
        <authorList>
            <person name="Mayer M."/>
        </authorList>
    </citation>
    <scope>NUCLEOTIDE SEQUENCE [LARGE SCALE GENOMIC DNA]</scope>
    <source>
        <strain evidence="12 13">JA131</strain>
    </source>
</reference>
<dbReference type="InterPro" id="IPR027417">
    <property type="entry name" value="P-loop_NTPase"/>
</dbReference>
<feature type="transmembrane region" description="Helical" evidence="9">
    <location>
        <begin position="106"/>
        <end position="125"/>
    </location>
</feature>
<keyword evidence="3" id="KW-1003">Cell membrane</keyword>
<protein>
    <submittedName>
        <fullName evidence="12">ABC-type multidrug transport system fused ATPase/permease subunit/O-antigen ligase</fullName>
    </submittedName>
</protein>
<dbReference type="Gene3D" id="1.20.1560.10">
    <property type="entry name" value="ABC transporter type 1, transmembrane domain"/>
    <property type="match status" value="1"/>
</dbReference>
<comment type="caution">
    <text evidence="12">The sequence shown here is derived from an EMBL/GenBank/DDBJ whole genome shotgun (WGS) entry which is preliminary data.</text>
</comment>
<dbReference type="InterPro" id="IPR003593">
    <property type="entry name" value="AAA+_ATPase"/>
</dbReference>
<evidence type="ECO:0000256" key="9">
    <source>
        <dbReference type="SAM" id="Phobius"/>
    </source>
</evidence>
<feature type="transmembrane region" description="Helical" evidence="9">
    <location>
        <begin position="459"/>
        <end position="479"/>
    </location>
</feature>
<dbReference type="InterPro" id="IPR011527">
    <property type="entry name" value="ABC1_TM_dom"/>
</dbReference>
<evidence type="ECO:0000256" key="1">
    <source>
        <dbReference type="ARBA" id="ARBA00004651"/>
    </source>
</evidence>
<evidence type="ECO:0000256" key="2">
    <source>
        <dbReference type="ARBA" id="ARBA00022448"/>
    </source>
</evidence>
<dbReference type="InterPro" id="IPR007016">
    <property type="entry name" value="O-antigen_ligase-rel_domated"/>
</dbReference>
<evidence type="ECO:0000259" key="10">
    <source>
        <dbReference type="PROSITE" id="PS50893"/>
    </source>
</evidence>
<feature type="transmembrane region" description="Helical" evidence="9">
    <location>
        <begin position="245"/>
        <end position="266"/>
    </location>
</feature>
<dbReference type="FunFam" id="3.40.50.300:FF:000221">
    <property type="entry name" value="Multidrug ABC transporter ATP-binding protein"/>
    <property type="match status" value="1"/>
</dbReference>
<dbReference type="InterPro" id="IPR003439">
    <property type="entry name" value="ABC_transporter-like_ATP-bd"/>
</dbReference>
<dbReference type="CDD" id="cd18552">
    <property type="entry name" value="ABC_6TM_MsbA_like"/>
    <property type="match status" value="1"/>
</dbReference>
<dbReference type="InterPro" id="IPR039421">
    <property type="entry name" value="Type_1_exporter"/>
</dbReference>
<feature type="domain" description="ABC transporter" evidence="10">
    <location>
        <begin position="780"/>
        <end position="1023"/>
    </location>
</feature>
<evidence type="ECO:0000313" key="13">
    <source>
        <dbReference type="Proteomes" id="UP000554286"/>
    </source>
</evidence>
<dbReference type="PANTHER" id="PTHR43394:SF1">
    <property type="entry name" value="ATP-BINDING CASSETTE SUB-FAMILY B MEMBER 10, MITOCHONDRIAL"/>
    <property type="match status" value="1"/>
</dbReference>
<dbReference type="PANTHER" id="PTHR43394">
    <property type="entry name" value="ATP-DEPENDENT PERMEASE MDL1, MITOCHONDRIAL"/>
    <property type="match status" value="1"/>
</dbReference>
<feature type="domain" description="ABC transmembrane type-1" evidence="11">
    <location>
        <begin position="464"/>
        <end position="746"/>
    </location>
</feature>
<feature type="transmembrane region" description="Helical" evidence="9">
    <location>
        <begin position="689"/>
        <end position="711"/>
    </location>
</feature>
<dbReference type="Proteomes" id="UP000554286">
    <property type="component" value="Unassembled WGS sequence"/>
</dbReference>
<feature type="transmembrane region" description="Helical" evidence="9">
    <location>
        <begin position="73"/>
        <end position="94"/>
    </location>
</feature>
<feature type="transmembrane region" description="Helical" evidence="9">
    <location>
        <begin position="210"/>
        <end position="239"/>
    </location>
</feature>
<evidence type="ECO:0000256" key="6">
    <source>
        <dbReference type="ARBA" id="ARBA00022840"/>
    </source>
</evidence>
<keyword evidence="8 9" id="KW-0472">Membrane</keyword>
<dbReference type="GO" id="GO:0005524">
    <property type="term" value="F:ATP binding"/>
    <property type="evidence" value="ECO:0007669"/>
    <property type="project" value="UniProtKB-KW"/>
</dbReference>
<evidence type="ECO:0000256" key="5">
    <source>
        <dbReference type="ARBA" id="ARBA00022741"/>
    </source>
</evidence>
<feature type="transmembrane region" description="Helical" evidence="9">
    <location>
        <begin position="42"/>
        <end position="61"/>
    </location>
</feature>
<dbReference type="GO" id="GO:0015421">
    <property type="term" value="F:ABC-type oligopeptide transporter activity"/>
    <property type="evidence" value="ECO:0007669"/>
    <property type="project" value="TreeGrafter"/>
</dbReference>
<comment type="subcellular location">
    <subcellularLocation>
        <location evidence="1">Cell membrane</location>
        <topology evidence="1">Multi-pass membrane protein</topology>
    </subcellularLocation>
</comment>
<proteinExistence type="predicted"/>
<dbReference type="Pfam" id="PF00664">
    <property type="entry name" value="ABC_membrane"/>
    <property type="match status" value="1"/>
</dbReference>
<keyword evidence="5" id="KW-0547">Nucleotide-binding</keyword>
<keyword evidence="2" id="KW-0813">Transport</keyword>
<name>A0A7W6WA72_9PROT</name>
<dbReference type="RefSeq" id="WP_343058581.1">
    <property type="nucleotide sequence ID" value="NZ_JACIGK010000014.1"/>
</dbReference>
<evidence type="ECO:0000256" key="3">
    <source>
        <dbReference type="ARBA" id="ARBA00022475"/>
    </source>
</evidence>
<dbReference type="InterPro" id="IPR036640">
    <property type="entry name" value="ABC1_TM_sf"/>
</dbReference>